<name>A0A5B2V9E8_9HYPH</name>
<dbReference type="RefSeq" id="WP_149821728.1">
    <property type="nucleotide sequence ID" value="NZ_VUOA01000040.1"/>
</dbReference>
<evidence type="ECO:0008006" key="4">
    <source>
        <dbReference type="Google" id="ProtNLM"/>
    </source>
</evidence>
<keyword evidence="3" id="KW-1185">Reference proteome</keyword>
<reference evidence="2 3" key="1">
    <citation type="submission" date="2019-09" db="EMBL/GenBank/DDBJ databases">
        <title>Salinarimonas rosea gen. nov., sp. nov., a new member of the a-2 subgroup of the Proteobacteria.</title>
        <authorList>
            <person name="Liu J."/>
        </authorList>
    </citation>
    <scope>NUCLEOTIDE SEQUENCE [LARGE SCALE GENOMIC DNA]</scope>
    <source>
        <strain evidence="2 3">BN140002</strain>
    </source>
</reference>
<protein>
    <recommendedName>
        <fullName evidence="4">FlgO domain-containing protein</fullName>
    </recommendedName>
</protein>
<gene>
    <name evidence="2" type="ORF">F0L46_22320</name>
</gene>
<evidence type="ECO:0000313" key="2">
    <source>
        <dbReference type="EMBL" id="KAA2235070.1"/>
    </source>
</evidence>
<feature type="chain" id="PRO_5022665563" description="FlgO domain-containing protein" evidence="1">
    <location>
        <begin position="20"/>
        <end position="315"/>
    </location>
</feature>
<dbReference type="OrthoDB" id="5446097at2"/>
<comment type="caution">
    <text evidence="2">The sequence shown here is derived from an EMBL/GenBank/DDBJ whole genome shotgun (WGS) entry which is preliminary data.</text>
</comment>
<feature type="signal peptide" evidence="1">
    <location>
        <begin position="1"/>
        <end position="19"/>
    </location>
</feature>
<dbReference type="Proteomes" id="UP000323142">
    <property type="component" value="Unassembled WGS sequence"/>
</dbReference>
<proteinExistence type="predicted"/>
<sequence length="315" mass="34298">MRSLRFLALPLLALGCALAGPVEAQTAVKRVNILVMSDDTDTDAVPRFNRIFNRVQARMMETLNLKGYQVYDETASGLEVAATNRVRRSEAELIEVARAVRVPIDAAVVYRIYASSRKSPSGAISRPEVRVEARVLNVRSGQFVTAFEAGGYQLPPLPVNCDRECLLERVGAEADLISADVASGVVERLTAFIGIPAPGAPPAMAVAAPGGGVPMSASGEACPPVLPTAYQIRLRDFQPEEVSQVEELLVRFACYESHRPTRVGGSVADYWYETRSDQARLMRNLRQMLDFMGVRGNITMGDNSGAVDIRKTVTR</sequence>
<accession>A0A5B2V9E8</accession>
<dbReference type="PROSITE" id="PS51257">
    <property type="entry name" value="PROKAR_LIPOPROTEIN"/>
    <property type="match status" value="1"/>
</dbReference>
<evidence type="ECO:0000313" key="3">
    <source>
        <dbReference type="Proteomes" id="UP000323142"/>
    </source>
</evidence>
<reference evidence="2 3" key="2">
    <citation type="submission" date="2019-09" db="EMBL/GenBank/DDBJ databases">
        <authorList>
            <person name="Jin C."/>
        </authorList>
    </citation>
    <scope>NUCLEOTIDE SEQUENCE [LARGE SCALE GENOMIC DNA]</scope>
    <source>
        <strain evidence="2 3">BN140002</strain>
    </source>
</reference>
<evidence type="ECO:0000256" key="1">
    <source>
        <dbReference type="SAM" id="SignalP"/>
    </source>
</evidence>
<dbReference type="AlphaFoldDB" id="A0A5B2V9E8"/>
<dbReference type="EMBL" id="VUOA01000040">
    <property type="protein sequence ID" value="KAA2235070.1"/>
    <property type="molecule type" value="Genomic_DNA"/>
</dbReference>
<organism evidence="2 3">
    <name type="scientific">Salinarimonas soli</name>
    <dbReference type="NCBI Taxonomy" id="1638099"/>
    <lineage>
        <taxon>Bacteria</taxon>
        <taxon>Pseudomonadati</taxon>
        <taxon>Pseudomonadota</taxon>
        <taxon>Alphaproteobacteria</taxon>
        <taxon>Hyphomicrobiales</taxon>
        <taxon>Salinarimonadaceae</taxon>
        <taxon>Salinarimonas</taxon>
    </lineage>
</organism>
<keyword evidence="1" id="KW-0732">Signal</keyword>